<dbReference type="Proteomes" id="UP000324738">
    <property type="component" value="Unassembled WGS sequence"/>
</dbReference>
<reference evidence="2 3" key="1">
    <citation type="submission" date="2019-08" db="EMBL/GenBank/DDBJ databases">
        <title>Aureimonas fodiniaquatilis sp. nov., isolated from a coal mine wastewater.</title>
        <authorList>
            <person name="Kim W."/>
        </authorList>
    </citation>
    <scope>NUCLEOTIDE SEQUENCE [LARGE SCALE GENOMIC DNA]</scope>
    <source>
        <strain evidence="2 3">CAU 1482</strain>
    </source>
</reference>
<dbReference type="AlphaFoldDB" id="A0A5B0E289"/>
<sequence>MADTAQWRDYLDFAAGKLDDFSLQERENFRSFVQRPYSIVTANSDLMDIRFCQEKRKRLEEIIQHHLVSGTALSLIRLGDGEAYGFAPPAISGAGRADFDADDRLREAIWWGKHPLPEQAERLRGLFQQAVNEADILAIPSIFRWFRDCGRMASGLAGTRARRGLIAVLNGVAALAQKPDRLFTEERVHQFVFSEDFLEQLAKQARHVVVVTCWRQTQLKPAFLANAQMIAVSPHTKVRDGQSFEEMPPLFENYHTVISQIERVAQPGTLVLIAAGFIGKIFTHAARQQGAVALDIGACVDYMAGRKTRSISDLV</sequence>
<keyword evidence="3" id="KW-1185">Reference proteome</keyword>
<organism evidence="2 3">
    <name type="scientific">Aureimonas fodinaquatilis</name>
    <dbReference type="NCBI Taxonomy" id="2565783"/>
    <lineage>
        <taxon>Bacteria</taxon>
        <taxon>Pseudomonadati</taxon>
        <taxon>Pseudomonadota</taxon>
        <taxon>Alphaproteobacteria</taxon>
        <taxon>Hyphomicrobiales</taxon>
        <taxon>Aurantimonadaceae</taxon>
        <taxon>Aureimonas</taxon>
    </lineage>
</organism>
<comment type="caution">
    <text evidence="2">The sequence shown here is derived from an EMBL/GenBank/DDBJ whole genome shotgun (WGS) entry which is preliminary data.</text>
</comment>
<gene>
    <name evidence="2" type="ORF">FPY71_04900</name>
</gene>
<dbReference type="OrthoDB" id="7284833at2"/>
<dbReference type="RefSeq" id="WP_149298140.1">
    <property type="nucleotide sequence ID" value="NZ_VTWH01000001.1"/>
</dbReference>
<evidence type="ECO:0000313" key="3">
    <source>
        <dbReference type="Proteomes" id="UP000324738"/>
    </source>
</evidence>
<evidence type="ECO:0000259" key="1">
    <source>
        <dbReference type="Pfam" id="PF22882"/>
    </source>
</evidence>
<protein>
    <recommendedName>
        <fullName evidence="1">GT-D fold-like domain-containing protein</fullName>
    </recommendedName>
</protein>
<dbReference type="Pfam" id="PF22882">
    <property type="entry name" value="GT-D-like"/>
    <property type="match status" value="1"/>
</dbReference>
<dbReference type="InterPro" id="IPR055171">
    <property type="entry name" value="GT-D-like"/>
</dbReference>
<evidence type="ECO:0000313" key="2">
    <source>
        <dbReference type="EMBL" id="KAA0972432.1"/>
    </source>
</evidence>
<proteinExistence type="predicted"/>
<accession>A0A5B0E289</accession>
<name>A0A5B0E289_9HYPH</name>
<dbReference type="EMBL" id="VTWH01000001">
    <property type="protein sequence ID" value="KAA0972432.1"/>
    <property type="molecule type" value="Genomic_DNA"/>
</dbReference>
<feature type="domain" description="GT-D fold-like" evidence="1">
    <location>
        <begin position="59"/>
        <end position="303"/>
    </location>
</feature>